<sequence length="467" mass="49877">MVETGFNLGLLIIMLFLVPRAGRLAMRIVERKVIDQNDRESKTHLAFAGVAVYIAQLIAYFVLFVFILQQLGFSLAGAAIPATAASAAIGLGAQSIIADFLAGFFILSERQFGVGDWVRFEGGAATVEGTVIQITMRATRIRTLAEDTVIVPNSKAGVCINSSNYWSKAVCKVSVPLLGSDSIYQAIDRAGKAAQKALNQHDVAEKVLGTLDVHPSLDVTPPTTVGMPWTSDMRFVVQVQPGTQWFVERAIRTEIINEFWREYGSAPTLTGAFAEEFQTAAPEASVATESGTAPQTDAHGHSVKNSIERIDHPEDPAAEEEAPATLSKADDPVHYTGWRKVITGGGKTRISTALLLGAFLILLVLKGLTWSPDDQNYDGTVGLLAPERFSSSTATPTPTEAPATNAPQQQQQQQPTQQPSPQPTATSPQQPTGEPTTTAEPQGGETEGGQGERAPEQDGGGGLFPLR</sequence>
<feature type="transmembrane region" description="Helical" evidence="9">
    <location>
        <begin position="45"/>
        <end position="68"/>
    </location>
</feature>
<dbReference type="Gene3D" id="1.10.287.1260">
    <property type="match status" value="1"/>
</dbReference>
<gene>
    <name evidence="11" type="primary">ykuT</name>
    <name evidence="11" type="ORF">CPELA_06360</name>
</gene>
<dbReference type="GO" id="GO:0005886">
    <property type="term" value="C:plasma membrane"/>
    <property type="evidence" value="ECO:0007669"/>
    <property type="project" value="UniProtKB-SubCell"/>
</dbReference>
<dbReference type="AlphaFoldDB" id="A0A410W9A6"/>
<dbReference type="InterPro" id="IPR010920">
    <property type="entry name" value="LSM_dom_sf"/>
</dbReference>
<evidence type="ECO:0000256" key="3">
    <source>
        <dbReference type="ARBA" id="ARBA00008017"/>
    </source>
</evidence>
<dbReference type="Proteomes" id="UP000288929">
    <property type="component" value="Chromosome"/>
</dbReference>
<keyword evidence="5 9" id="KW-0812">Transmembrane</keyword>
<dbReference type="EMBL" id="CP035299">
    <property type="protein sequence ID" value="QAU52535.1"/>
    <property type="molecule type" value="Genomic_DNA"/>
</dbReference>
<keyword evidence="6 9" id="KW-1133">Transmembrane helix</keyword>
<dbReference type="SUPFAM" id="SSF50182">
    <property type="entry name" value="Sm-like ribonucleoproteins"/>
    <property type="match status" value="1"/>
</dbReference>
<dbReference type="SUPFAM" id="SSF82861">
    <property type="entry name" value="Mechanosensitive channel protein MscS (YggB), transmembrane region"/>
    <property type="match status" value="1"/>
</dbReference>
<organism evidence="11 12">
    <name type="scientific">Corynebacterium pelargi</name>
    <dbReference type="NCBI Taxonomy" id="1471400"/>
    <lineage>
        <taxon>Bacteria</taxon>
        <taxon>Bacillati</taxon>
        <taxon>Actinomycetota</taxon>
        <taxon>Actinomycetes</taxon>
        <taxon>Mycobacteriales</taxon>
        <taxon>Corynebacteriaceae</taxon>
        <taxon>Corynebacterium</taxon>
    </lineage>
</organism>
<evidence type="ECO:0000256" key="1">
    <source>
        <dbReference type="ARBA" id="ARBA00004141"/>
    </source>
</evidence>
<evidence type="ECO:0000256" key="2">
    <source>
        <dbReference type="ARBA" id="ARBA00004236"/>
    </source>
</evidence>
<evidence type="ECO:0000256" key="5">
    <source>
        <dbReference type="ARBA" id="ARBA00022692"/>
    </source>
</evidence>
<evidence type="ECO:0000313" key="11">
    <source>
        <dbReference type="EMBL" id="QAU52535.1"/>
    </source>
</evidence>
<evidence type="ECO:0000256" key="8">
    <source>
        <dbReference type="SAM" id="MobiDB-lite"/>
    </source>
</evidence>
<feature type="compositionally biased region" description="Gly residues" evidence="8">
    <location>
        <begin position="458"/>
        <end position="467"/>
    </location>
</feature>
<feature type="compositionally biased region" description="Low complexity" evidence="8">
    <location>
        <begin position="390"/>
        <end position="444"/>
    </location>
</feature>
<dbReference type="Pfam" id="PF00924">
    <property type="entry name" value="MS_channel_2nd"/>
    <property type="match status" value="1"/>
</dbReference>
<dbReference type="PANTHER" id="PTHR30460:SF0">
    <property type="entry name" value="MODERATE CONDUCTANCE MECHANOSENSITIVE CHANNEL YBIO"/>
    <property type="match status" value="1"/>
</dbReference>
<dbReference type="InterPro" id="IPR011014">
    <property type="entry name" value="MscS_channel_TM-2"/>
</dbReference>
<proteinExistence type="inferred from homology"/>
<evidence type="ECO:0000313" key="12">
    <source>
        <dbReference type="Proteomes" id="UP000288929"/>
    </source>
</evidence>
<evidence type="ECO:0000256" key="4">
    <source>
        <dbReference type="ARBA" id="ARBA00022475"/>
    </source>
</evidence>
<comment type="subcellular location">
    <subcellularLocation>
        <location evidence="2">Cell membrane</location>
    </subcellularLocation>
    <subcellularLocation>
        <location evidence="1">Membrane</location>
        <topology evidence="1">Multi-pass membrane protein</topology>
    </subcellularLocation>
</comment>
<evidence type="ECO:0000256" key="7">
    <source>
        <dbReference type="ARBA" id="ARBA00023136"/>
    </source>
</evidence>
<feature type="transmembrane region" description="Helical" evidence="9">
    <location>
        <begin position="6"/>
        <end position="25"/>
    </location>
</feature>
<comment type="similarity">
    <text evidence="3">Belongs to the MscS (TC 1.A.23) family.</text>
</comment>
<reference evidence="11 12" key="1">
    <citation type="submission" date="2019-01" db="EMBL/GenBank/DDBJ databases">
        <authorList>
            <person name="Ruckert C."/>
            <person name="Busche T."/>
            <person name="Kalinowski J."/>
        </authorList>
    </citation>
    <scope>NUCLEOTIDE SEQUENCE [LARGE SCALE GENOMIC DNA]</scope>
    <source>
        <strain evidence="11 12">136/3</strain>
    </source>
</reference>
<accession>A0A410W9A6</accession>
<dbReference type="InterPro" id="IPR045276">
    <property type="entry name" value="YbiO_bact"/>
</dbReference>
<evidence type="ECO:0000259" key="10">
    <source>
        <dbReference type="Pfam" id="PF00924"/>
    </source>
</evidence>
<protein>
    <submittedName>
        <fullName evidence="11">Putative MscS family protein YkuT</fullName>
    </submittedName>
</protein>
<feature type="region of interest" description="Disordered" evidence="8">
    <location>
        <begin position="280"/>
        <end position="302"/>
    </location>
</feature>
<dbReference type="GO" id="GO:0008381">
    <property type="term" value="F:mechanosensitive monoatomic ion channel activity"/>
    <property type="evidence" value="ECO:0007669"/>
    <property type="project" value="InterPro"/>
</dbReference>
<keyword evidence="12" id="KW-1185">Reference proteome</keyword>
<dbReference type="KEGG" id="cpeg:CPELA_06360"/>
<dbReference type="InterPro" id="IPR006685">
    <property type="entry name" value="MscS_channel_2nd"/>
</dbReference>
<feature type="domain" description="Mechanosensitive ion channel MscS" evidence="10">
    <location>
        <begin position="96"/>
        <end position="155"/>
    </location>
</feature>
<dbReference type="Gene3D" id="2.30.30.60">
    <property type="match status" value="1"/>
</dbReference>
<evidence type="ECO:0000256" key="6">
    <source>
        <dbReference type="ARBA" id="ARBA00022989"/>
    </source>
</evidence>
<evidence type="ECO:0000256" key="9">
    <source>
        <dbReference type="SAM" id="Phobius"/>
    </source>
</evidence>
<keyword evidence="7 9" id="KW-0472">Membrane</keyword>
<name>A0A410W9A6_9CORY</name>
<dbReference type="InterPro" id="IPR023408">
    <property type="entry name" value="MscS_beta-dom_sf"/>
</dbReference>
<dbReference type="PANTHER" id="PTHR30460">
    <property type="entry name" value="MODERATE CONDUCTANCE MECHANOSENSITIVE CHANNEL YBIO"/>
    <property type="match status" value="1"/>
</dbReference>
<feature type="region of interest" description="Disordered" evidence="8">
    <location>
        <begin position="389"/>
        <end position="467"/>
    </location>
</feature>
<keyword evidence="4" id="KW-1003">Cell membrane</keyword>